<dbReference type="PANTHER" id="PTHR28526">
    <property type="entry name" value="ANAPHASE-PROMOTING COMPLEX SUBUNIT 13"/>
    <property type="match status" value="1"/>
</dbReference>
<comment type="similarity">
    <text evidence="1">Belongs to the APC13 family.</text>
</comment>
<accession>A0A0N1H6S7</accession>
<keyword evidence="2" id="KW-0132">Cell division</keyword>
<comment type="caution">
    <text evidence="7">The sequence shown here is derived from an EMBL/GenBank/DDBJ whole genome shotgun (WGS) entry which is preliminary data.</text>
</comment>
<keyword evidence="4" id="KW-0833">Ubl conjugation pathway</keyword>
<evidence type="ECO:0000313" key="7">
    <source>
        <dbReference type="EMBL" id="KPI38076.1"/>
    </source>
</evidence>
<protein>
    <submittedName>
        <fullName evidence="7">Uncharacterized protein</fullName>
    </submittedName>
</protein>
<proteinExistence type="inferred from homology"/>
<feature type="region of interest" description="Disordered" evidence="6">
    <location>
        <begin position="31"/>
        <end position="89"/>
    </location>
</feature>
<reference evidence="7 8" key="1">
    <citation type="submission" date="2015-06" db="EMBL/GenBank/DDBJ databases">
        <title>Draft genome of the ant-associated black yeast Phialophora attae CBS 131958.</title>
        <authorList>
            <person name="Moreno L.F."/>
            <person name="Stielow B.J."/>
            <person name="de Hoog S."/>
            <person name="Vicente V.A."/>
            <person name="Weiss V.A."/>
            <person name="de Vries M."/>
            <person name="Cruz L.M."/>
            <person name="Souza E.M."/>
        </authorList>
    </citation>
    <scope>NUCLEOTIDE SEQUENCE [LARGE SCALE GENOMIC DNA]</scope>
    <source>
        <strain evidence="7 8">CBS 131958</strain>
    </source>
</reference>
<dbReference type="GeneID" id="28730985"/>
<evidence type="ECO:0000313" key="8">
    <source>
        <dbReference type="Proteomes" id="UP000038010"/>
    </source>
</evidence>
<name>A0A0N1H6S7_9EURO</name>
<dbReference type="InterPro" id="IPR008401">
    <property type="entry name" value="Apc13"/>
</dbReference>
<dbReference type="GO" id="GO:0005680">
    <property type="term" value="C:anaphase-promoting complex"/>
    <property type="evidence" value="ECO:0007669"/>
    <property type="project" value="InterPro"/>
</dbReference>
<evidence type="ECO:0000256" key="6">
    <source>
        <dbReference type="SAM" id="MobiDB-lite"/>
    </source>
</evidence>
<feature type="region of interest" description="Disordered" evidence="6">
    <location>
        <begin position="170"/>
        <end position="197"/>
    </location>
</feature>
<dbReference type="RefSeq" id="XP_017998039.1">
    <property type="nucleotide sequence ID" value="XM_018139115.1"/>
</dbReference>
<keyword evidence="8" id="KW-1185">Reference proteome</keyword>
<evidence type="ECO:0000256" key="2">
    <source>
        <dbReference type="ARBA" id="ARBA00022618"/>
    </source>
</evidence>
<sequence>MSRDAHPTHLHLHASHHADLFEEFCRPPSSYPATSNTNNSHTHAHRSSLTNTPHHPMNLIGPPTHFPPTTTNGPGGGGSTDHGQANLPGHFLPYDPIPLPRHLEPVNPEDEDGLVPDQHAAFGILRARGGDLGANGVGGVNSEGGGMGAVANTNGEGVWRDLGLERVLGGGGDGGGRSEAGEGMMGEDSAGMRSGGAVQGGTAVAGGWNGVRRVVPGMVSSGRGGLRREGFARRRGGGGVGLGAGIR</sequence>
<keyword evidence="3" id="KW-0498">Mitosis</keyword>
<dbReference type="STRING" id="1664694.A0A0N1H6S7"/>
<dbReference type="OrthoDB" id="2351920at2759"/>
<organism evidence="7 8">
    <name type="scientific">Cyphellophora attinorum</name>
    <dbReference type="NCBI Taxonomy" id="1664694"/>
    <lineage>
        <taxon>Eukaryota</taxon>
        <taxon>Fungi</taxon>
        <taxon>Dikarya</taxon>
        <taxon>Ascomycota</taxon>
        <taxon>Pezizomycotina</taxon>
        <taxon>Eurotiomycetes</taxon>
        <taxon>Chaetothyriomycetidae</taxon>
        <taxon>Chaetothyriales</taxon>
        <taxon>Cyphellophoraceae</taxon>
        <taxon>Cyphellophora</taxon>
    </lineage>
</organism>
<evidence type="ECO:0000256" key="3">
    <source>
        <dbReference type="ARBA" id="ARBA00022776"/>
    </source>
</evidence>
<dbReference type="VEuPathDB" id="FungiDB:AB675_1034"/>
<evidence type="ECO:0000256" key="5">
    <source>
        <dbReference type="ARBA" id="ARBA00023306"/>
    </source>
</evidence>
<dbReference type="AlphaFoldDB" id="A0A0N1H6S7"/>
<feature type="compositionally biased region" description="Low complexity" evidence="6">
    <location>
        <begin position="61"/>
        <end position="72"/>
    </location>
</feature>
<keyword evidence="5" id="KW-0131">Cell cycle</keyword>
<dbReference type="PANTHER" id="PTHR28526:SF1">
    <property type="entry name" value="ANAPHASE-PROMOTING COMPLEX SUBUNIT 13"/>
    <property type="match status" value="1"/>
</dbReference>
<dbReference type="Pfam" id="PF05839">
    <property type="entry name" value="Apc13p"/>
    <property type="match status" value="1"/>
</dbReference>
<gene>
    <name evidence="7" type="ORF">AB675_1034</name>
</gene>
<feature type="compositionally biased region" description="Polar residues" evidence="6">
    <location>
        <begin position="31"/>
        <end position="53"/>
    </location>
</feature>
<dbReference type="Proteomes" id="UP000038010">
    <property type="component" value="Unassembled WGS sequence"/>
</dbReference>
<evidence type="ECO:0000256" key="1">
    <source>
        <dbReference type="ARBA" id="ARBA00006940"/>
    </source>
</evidence>
<dbReference type="GO" id="GO:0051301">
    <property type="term" value="P:cell division"/>
    <property type="evidence" value="ECO:0007669"/>
    <property type="project" value="UniProtKB-KW"/>
</dbReference>
<evidence type="ECO:0000256" key="4">
    <source>
        <dbReference type="ARBA" id="ARBA00022786"/>
    </source>
</evidence>
<dbReference type="EMBL" id="LFJN01000020">
    <property type="protein sequence ID" value="KPI38076.1"/>
    <property type="molecule type" value="Genomic_DNA"/>
</dbReference>